<dbReference type="InterPro" id="IPR000847">
    <property type="entry name" value="LysR_HTH_N"/>
</dbReference>
<dbReference type="Gene3D" id="1.10.10.10">
    <property type="entry name" value="Winged helix-like DNA-binding domain superfamily/Winged helix DNA-binding domain"/>
    <property type="match status" value="1"/>
</dbReference>
<dbReference type="AlphaFoldDB" id="A0A662ZJP9"/>
<dbReference type="SUPFAM" id="SSF53850">
    <property type="entry name" value="Periplasmic binding protein-like II"/>
    <property type="match status" value="1"/>
</dbReference>
<dbReference type="Proteomes" id="UP000243745">
    <property type="component" value="Unassembled WGS sequence"/>
</dbReference>
<dbReference type="PANTHER" id="PTHR30126:SF39">
    <property type="entry name" value="HTH-TYPE TRANSCRIPTIONAL REGULATOR CYSL"/>
    <property type="match status" value="1"/>
</dbReference>
<dbReference type="Gene3D" id="3.40.190.290">
    <property type="match status" value="1"/>
</dbReference>
<keyword evidence="7" id="KW-1185">Reference proteome</keyword>
<dbReference type="OrthoDB" id="9786526at2"/>
<evidence type="ECO:0000313" key="6">
    <source>
        <dbReference type="EMBL" id="SFP70435.1"/>
    </source>
</evidence>
<dbReference type="PROSITE" id="PS50931">
    <property type="entry name" value="HTH_LYSR"/>
    <property type="match status" value="1"/>
</dbReference>
<dbReference type="EMBL" id="FOXF01000059">
    <property type="protein sequence ID" value="SFP70435.1"/>
    <property type="molecule type" value="Genomic_DNA"/>
</dbReference>
<dbReference type="InterPro" id="IPR036390">
    <property type="entry name" value="WH_DNA-bd_sf"/>
</dbReference>
<dbReference type="Pfam" id="PF03466">
    <property type="entry name" value="LysR_substrate"/>
    <property type="match status" value="1"/>
</dbReference>
<evidence type="ECO:0000313" key="7">
    <source>
        <dbReference type="Proteomes" id="UP000243745"/>
    </source>
</evidence>
<organism evidence="6 7">
    <name type="scientific">Ruminobacter amylophilus</name>
    <dbReference type="NCBI Taxonomy" id="867"/>
    <lineage>
        <taxon>Bacteria</taxon>
        <taxon>Pseudomonadati</taxon>
        <taxon>Pseudomonadota</taxon>
        <taxon>Gammaproteobacteria</taxon>
        <taxon>Aeromonadales</taxon>
        <taxon>Succinivibrionaceae</taxon>
        <taxon>Ruminobacter</taxon>
    </lineage>
</organism>
<dbReference type="GO" id="GO:0000976">
    <property type="term" value="F:transcription cis-regulatory region binding"/>
    <property type="evidence" value="ECO:0007669"/>
    <property type="project" value="TreeGrafter"/>
</dbReference>
<dbReference type="SUPFAM" id="SSF46785">
    <property type="entry name" value="Winged helix' DNA-binding domain"/>
    <property type="match status" value="1"/>
</dbReference>
<comment type="similarity">
    <text evidence="1">Belongs to the LysR transcriptional regulatory family.</text>
</comment>
<evidence type="ECO:0000256" key="4">
    <source>
        <dbReference type="ARBA" id="ARBA00023163"/>
    </source>
</evidence>
<dbReference type="FunFam" id="1.10.10.10:FF:000001">
    <property type="entry name" value="LysR family transcriptional regulator"/>
    <property type="match status" value="1"/>
</dbReference>
<evidence type="ECO:0000256" key="3">
    <source>
        <dbReference type="ARBA" id="ARBA00023125"/>
    </source>
</evidence>
<dbReference type="Pfam" id="PF00126">
    <property type="entry name" value="HTH_1"/>
    <property type="match status" value="1"/>
</dbReference>
<dbReference type="PRINTS" id="PR00039">
    <property type="entry name" value="HTHLYSR"/>
</dbReference>
<evidence type="ECO:0000259" key="5">
    <source>
        <dbReference type="PROSITE" id="PS50931"/>
    </source>
</evidence>
<dbReference type="PANTHER" id="PTHR30126">
    <property type="entry name" value="HTH-TYPE TRANSCRIPTIONAL REGULATOR"/>
    <property type="match status" value="1"/>
</dbReference>
<keyword evidence="2" id="KW-0805">Transcription regulation</keyword>
<dbReference type="GO" id="GO:0003700">
    <property type="term" value="F:DNA-binding transcription factor activity"/>
    <property type="evidence" value="ECO:0007669"/>
    <property type="project" value="InterPro"/>
</dbReference>
<accession>A0A662ZJP9</accession>
<proteinExistence type="inferred from homology"/>
<name>A0A662ZJP9_9GAMM</name>
<keyword evidence="3 6" id="KW-0238">DNA-binding</keyword>
<keyword evidence="4" id="KW-0804">Transcription</keyword>
<feature type="domain" description="HTH lysR-type" evidence="5">
    <location>
        <begin position="1"/>
        <end position="58"/>
    </location>
</feature>
<dbReference type="InterPro" id="IPR036388">
    <property type="entry name" value="WH-like_DNA-bd_sf"/>
</dbReference>
<dbReference type="RefSeq" id="WP_031578865.1">
    <property type="nucleotide sequence ID" value="NZ_FOXF01000059.1"/>
</dbReference>
<evidence type="ECO:0000256" key="1">
    <source>
        <dbReference type="ARBA" id="ARBA00009437"/>
    </source>
</evidence>
<protein>
    <submittedName>
        <fullName evidence="6">DNA-binding transcriptional regulator, LysR family</fullName>
    </submittedName>
</protein>
<reference evidence="6 7" key="1">
    <citation type="submission" date="2016-10" db="EMBL/GenBank/DDBJ databases">
        <authorList>
            <person name="Varghese N."/>
            <person name="Submissions S."/>
        </authorList>
    </citation>
    <scope>NUCLEOTIDE SEQUENCE [LARGE SCALE GENOMIC DNA]</scope>
    <source>
        <strain evidence="6 7">DSM 1361</strain>
    </source>
</reference>
<gene>
    <name evidence="6" type="ORF">SAMN02910344_02100</name>
</gene>
<dbReference type="InterPro" id="IPR005119">
    <property type="entry name" value="LysR_subst-bd"/>
</dbReference>
<evidence type="ECO:0000256" key="2">
    <source>
        <dbReference type="ARBA" id="ARBA00023015"/>
    </source>
</evidence>
<sequence length="288" mass="33076">MTFRHFKIFLQVYESGGMTKASEALFISQPTVSQAIKELEEHYHTKLFERLGKRLYLTPAGKKLLHYVKHIVGLMSQTESALRDYSDVSPLRVGATLSIGESVFIPLLSELKSKFPRRIIYSNIHNTAILEELLLKDELDVALIEGKVQSEFLRRIPFMDDELIFVDAPSTPKIRKLSDLEKLYFITREFGSGTRTLFEGELNKHNICPHIIGVYNNSESIKQAVKAGFGVSALSRRIVEKDLNEGTLMEFTVPEISFKRVFNIVHHENKFITPVLEYFMSICLNYRK</sequence>